<evidence type="ECO:0000256" key="2">
    <source>
        <dbReference type="ARBA" id="ARBA00022801"/>
    </source>
</evidence>
<sequence length="322" mass="37489">MICHRNRIFIKRIIFQRCIHTTPIFRKCHNVEEIKIPVPWGHISGKWWGKRNIQPIIALHGQQDNAGSWDPVCELLPDEYSVLAIDLPGHGYSSCLPPFQNYSHIDFVGILRRIKKHLGMEKMHLLAHSEGSAVCFSYATIFPEDVISYFGVDYLTNCYENETDKVDSLSNVIDEKIKYSLRDNELSKTRSWNECKQTWVNAFPWSLNEKSAEILMKRGVVRMADGKYRFSRDQRMKAYEACIFTPDLVIKLAEKIKCHVRLVKATGSQLFDSGLRYCPDIFDIIQEKAKSYKLYNIQGDHHVHMDEPDKILSLFLELHRKP</sequence>
<evidence type="ECO:0000313" key="5">
    <source>
        <dbReference type="Proteomes" id="UP001152798"/>
    </source>
</evidence>
<dbReference type="EMBL" id="OV725080">
    <property type="protein sequence ID" value="CAH1400185.1"/>
    <property type="molecule type" value="Genomic_DNA"/>
</dbReference>
<dbReference type="GO" id="GO:0016787">
    <property type="term" value="F:hydrolase activity"/>
    <property type="evidence" value="ECO:0007669"/>
    <property type="project" value="UniProtKB-KW"/>
</dbReference>
<dbReference type="InterPro" id="IPR000073">
    <property type="entry name" value="AB_hydrolase_1"/>
</dbReference>
<keyword evidence="2" id="KW-0378">Hydrolase</keyword>
<dbReference type="AlphaFoldDB" id="A0A9P0HDA9"/>
<evidence type="ECO:0000259" key="3">
    <source>
        <dbReference type="Pfam" id="PF00561"/>
    </source>
</evidence>
<dbReference type="InterPro" id="IPR029058">
    <property type="entry name" value="AB_hydrolase_fold"/>
</dbReference>
<proteinExistence type="inferred from homology"/>
<name>A0A9P0HDA9_NEZVI</name>
<evidence type="ECO:0000256" key="1">
    <source>
        <dbReference type="ARBA" id="ARBA00008645"/>
    </source>
</evidence>
<keyword evidence="5" id="KW-1185">Reference proteome</keyword>
<dbReference type="SUPFAM" id="SSF53474">
    <property type="entry name" value="alpha/beta-Hydrolases"/>
    <property type="match status" value="1"/>
</dbReference>
<feature type="domain" description="AB hydrolase-1" evidence="3">
    <location>
        <begin position="55"/>
        <end position="169"/>
    </location>
</feature>
<comment type="similarity">
    <text evidence="1">Belongs to the AB hydrolase superfamily.</text>
</comment>
<dbReference type="Pfam" id="PF00561">
    <property type="entry name" value="Abhydrolase_1"/>
    <property type="match status" value="1"/>
</dbReference>
<protein>
    <recommendedName>
        <fullName evidence="3">AB hydrolase-1 domain-containing protein</fullName>
    </recommendedName>
</protein>
<dbReference type="PANTHER" id="PTHR43798">
    <property type="entry name" value="MONOACYLGLYCEROL LIPASE"/>
    <property type="match status" value="1"/>
</dbReference>
<reference evidence="4" key="1">
    <citation type="submission" date="2022-01" db="EMBL/GenBank/DDBJ databases">
        <authorList>
            <person name="King R."/>
        </authorList>
    </citation>
    <scope>NUCLEOTIDE SEQUENCE</scope>
</reference>
<dbReference type="PANTHER" id="PTHR43798:SF14">
    <property type="entry name" value="SERINE HYDROLASE-LIKE PROTEIN DDB_G0286239"/>
    <property type="match status" value="1"/>
</dbReference>
<organism evidence="4 5">
    <name type="scientific">Nezara viridula</name>
    <name type="common">Southern green stink bug</name>
    <name type="synonym">Cimex viridulus</name>
    <dbReference type="NCBI Taxonomy" id="85310"/>
    <lineage>
        <taxon>Eukaryota</taxon>
        <taxon>Metazoa</taxon>
        <taxon>Ecdysozoa</taxon>
        <taxon>Arthropoda</taxon>
        <taxon>Hexapoda</taxon>
        <taxon>Insecta</taxon>
        <taxon>Pterygota</taxon>
        <taxon>Neoptera</taxon>
        <taxon>Paraneoptera</taxon>
        <taxon>Hemiptera</taxon>
        <taxon>Heteroptera</taxon>
        <taxon>Panheteroptera</taxon>
        <taxon>Pentatomomorpha</taxon>
        <taxon>Pentatomoidea</taxon>
        <taxon>Pentatomidae</taxon>
        <taxon>Pentatominae</taxon>
        <taxon>Nezara</taxon>
    </lineage>
</organism>
<dbReference type="Gene3D" id="3.40.50.1820">
    <property type="entry name" value="alpha/beta hydrolase"/>
    <property type="match status" value="1"/>
</dbReference>
<dbReference type="InterPro" id="IPR050266">
    <property type="entry name" value="AB_hydrolase_sf"/>
</dbReference>
<dbReference type="OrthoDB" id="190201at2759"/>
<gene>
    <name evidence="4" type="ORF">NEZAVI_LOCUS9480</name>
</gene>
<dbReference type="GO" id="GO:0016020">
    <property type="term" value="C:membrane"/>
    <property type="evidence" value="ECO:0007669"/>
    <property type="project" value="TreeGrafter"/>
</dbReference>
<accession>A0A9P0HDA9</accession>
<dbReference type="Proteomes" id="UP001152798">
    <property type="component" value="Chromosome 4"/>
</dbReference>
<evidence type="ECO:0000313" key="4">
    <source>
        <dbReference type="EMBL" id="CAH1400185.1"/>
    </source>
</evidence>